<name>A0AAD6Y4C4_9AGAR</name>
<evidence type="ECO:0000313" key="2">
    <source>
        <dbReference type="Proteomes" id="UP001219525"/>
    </source>
</evidence>
<evidence type="ECO:0000313" key="1">
    <source>
        <dbReference type="EMBL" id="KAJ7200747.1"/>
    </source>
</evidence>
<reference evidence="1" key="1">
    <citation type="submission" date="2023-03" db="EMBL/GenBank/DDBJ databases">
        <title>Massive genome expansion in bonnet fungi (Mycena s.s.) driven by repeated elements and novel gene families across ecological guilds.</title>
        <authorList>
            <consortium name="Lawrence Berkeley National Laboratory"/>
            <person name="Harder C.B."/>
            <person name="Miyauchi S."/>
            <person name="Viragh M."/>
            <person name="Kuo A."/>
            <person name="Thoen E."/>
            <person name="Andreopoulos B."/>
            <person name="Lu D."/>
            <person name="Skrede I."/>
            <person name="Drula E."/>
            <person name="Henrissat B."/>
            <person name="Morin E."/>
            <person name="Kohler A."/>
            <person name="Barry K."/>
            <person name="LaButti K."/>
            <person name="Morin E."/>
            <person name="Salamov A."/>
            <person name="Lipzen A."/>
            <person name="Mereny Z."/>
            <person name="Hegedus B."/>
            <person name="Baldrian P."/>
            <person name="Stursova M."/>
            <person name="Weitz H."/>
            <person name="Taylor A."/>
            <person name="Grigoriev I.V."/>
            <person name="Nagy L.G."/>
            <person name="Martin F."/>
            <person name="Kauserud H."/>
        </authorList>
    </citation>
    <scope>NUCLEOTIDE SEQUENCE</scope>
    <source>
        <strain evidence="1">9144</strain>
    </source>
</reference>
<dbReference type="EMBL" id="JARJCW010000061">
    <property type="protein sequence ID" value="KAJ7200747.1"/>
    <property type="molecule type" value="Genomic_DNA"/>
</dbReference>
<dbReference type="AlphaFoldDB" id="A0AAD6Y4C4"/>
<dbReference type="Proteomes" id="UP001219525">
    <property type="component" value="Unassembled WGS sequence"/>
</dbReference>
<accession>A0AAD6Y4C4</accession>
<sequence>MISHCLKPDLTAKWGGRNGRSTAAGWTERTGDSQEGERDVAVHARLDLHVDLEIEVKAQLERFALAAAAGLLLLAAAGEPADGAAEQVAALLQGLTRHLLARCSCVTRLLRRGGLRLRLRRARLAVHALNIGTAREHAPAGVFRVGETAPAVSFVVVVVVVAVVVPSMGSREGEFANSGTPYATPLVAGTVASIVTKHGNAGLSPARMRAKLLEYIMLGSIT</sequence>
<keyword evidence="2" id="KW-1185">Reference proteome</keyword>
<dbReference type="Gene3D" id="3.40.50.200">
    <property type="entry name" value="Peptidase S8/S53 domain"/>
    <property type="match status" value="1"/>
</dbReference>
<dbReference type="GO" id="GO:0006508">
    <property type="term" value="P:proteolysis"/>
    <property type="evidence" value="ECO:0007669"/>
    <property type="project" value="InterPro"/>
</dbReference>
<dbReference type="InterPro" id="IPR036852">
    <property type="entry name" value="Peptidase_S8/S53_dom_sf"/>
</dbReference>
<gene>
    <name evidence="1" type="ORF">GGX14DRAFT_699580</name>
</gene>
<proteinExistence type="predicted"/>
<dbReference type="SUPFAM" id="SSF52743">
    <property type="entry name" value="Subtilisin-like"/>
    <property type="match status" value="1"/>
</dbReference>
<comment type="caution">
    <text evidence="1">The sequence shown here is derived from an EMBL/GenBank/DDBJ whole genome shotgun (WGS) entry which is preliminary data.</text>
</comment>
<protein>
    <submittedName>
        <fullName evidence="1">Uncharacterized protein</fullName>
    </submittedName>
</protein>
<dbReference type="GO" id="GO:0004252">
    <property type="term" value="F:serine-type endopeptidase activity"/>
    <property type="evidence" value="ECO:0007669"/>
    <property type="project" value="InterPro"/>
</dbReference>
<organism evidence="1 2">
    <name type="scientific">Mycena pura</name>
    <dbReference type="NCBI Taxonomy" id="153505"/>
    <lineage>
        <taxon>Eukaryota</taxon>
        <taxon>Fungi</taxon>
        <taxon>Dikarya</taxon>
        <taxon>Basidiomycota</taxon>
        <taxon>Agaricomycotina</taxon>
        <taxon>Agaricomycetes</taxon>
        <taxon>Agaricomycetidae</taxon>
        <taxon>Agaricales</taxon>
        <taxon>Marasmiineae</taxon>
        <taxon>Mycenaceae</taxon>
        <taxon>Mycena</taxon>
    </lineage>
</organism>